<evidence type="ECO:0000313" key="2">
    <source>
        <dbReference type="EMBL" id="CAG8643097.1"/>
    </source>
</evidence>
<gene>
    <name evidence="2" type="ORF">PBRASI_LOCUS9879</name>
</gene>
<dbReference type="AlphaFoldDB" id="A0A9N9DPA9"/>
<organism evidence="2 3">
    <name type="scientific">Paraglomus brasilianum</name>
    <dbReference type="NCBI Taxonomy" id="144538"/>
    <lineage>
        <taxon>Eukaryota</taxon>
        <taxon>Fungi</taxon>
        <taxon>Fungi incertae sedis</taxon>
        <taxon>Mucoromycota</taxon>
        <taxon>Glomeromycotina</taxon>
        <taxon>Glomeromycetes</taxon>
        <taxon>Paraglomerales</taxon>
        <taxon>Paraglomeraceae</taxon>
        <taxon>Paraglomus</taxon>
    </lineage>
</organism>
<keyword evidence="3" id="KW-1185">Reference proteome</keyword>
<sequence length="355" mass="40486">MDNIRDRAKYLVDNAIKGTILDENGNKVEHPDKGKPANGHRIEYSFGDDYTKNDGSPVAANNFTHTELEQLFNLMKLFGDTLILLPAEEKPIPSSKFKLEEFGIEGYIDNNGNSNFYATDYGTRISDGSEYRPQLFADLRSYDTTSSTGTDKGGTGTDITPNYDIFTDGTNHFAYQEFPEFYLDQEGRLTNLQADKDIIAEQMKSGQQELKQAEKDYQAARKQLFAKEKELDNKITAKITELRQELKEKYKVSDTEANDFAGDNKITTDEHFNFRRLVEDIRFLVNNDDQKPTGKTNEDQACQKKLVKLSERETEIKTALKAAIDNQKPEETIKDWQNNLKTIETGLETAFTEEK</sequence>
<protein>
    <submittedName>
        <fullName evidence="2">8235_t:CDS:1</fullName>
    </submittedName>
</protein>
<comment type="caution">
    <text evidence="2">The sequence shown here is derived from an EMBL/GenBank/DDBJ whole genome shotgun (WGS) entry which is preliminary data.</text>
</comment>
<accession>A0A9N9DPA9</accession>
<name>A0A9N9DPA9_9GLOM</name>
<evidence type="ECO:0000313" key="3">
    <source>
        <dbReference type="Proteomes" id="UP000789739"/>
    </source>
</evidence>
<feature type="non-terminal residue" evidence="2">
    <location>
        <position position="1"/>
    </location>
</feature>
<feature type="coiled-coil region" evidence="1">
    <location>
        <begin position="196"/>
        <end position="230"/>
    </location>
</feature>
<evidence type="ECO:0000256" key="1">
    <source>
        <dbReference type="SAM" id="Coils"/>
    </source>
</evidence>
<proteinExistence type="predicted"/>
<keyword evidence="1" id="KW-0175">Coiled coil</keyword>
<dbReference type="OrthoDB" id="10584075at2759"/>
<reference evidence="2" key="1">
    <citation type="submission" date="2021-06" db="EMBL/GenBank/DDBJ databases">
        <authorList>
            <person name="Kallberg Y."/>
            <person name="Tangrot J."/>
            <person name="Rosling A."/>
        </authorList>
    </citation>
    <scope>NUCLEOTIDE SEQUENCE</scope>
    <source>
        <strain evidence="2">BR232B</strain>
    </source>
</reference>
<dbReference type="Proteomes" id="UP000789739">
    <property type="component" value="Unassembled WGS sequence"/>
</dbReference>
<dbReference type="EMBL" id="CAJVPI010002422">
    <property type="protein sequence ID" value="CAG8643097.1"/>
    <property type="molecule type" value="Genomic_DNA"/>
</dbReference>